<protein>
    <recommendedName>
        <fullName evidence="1">Hedgehog/Intein (Hint) domain-containing protein</fullName>
    </recommendedName>
</protein>
<evidence type="ECO:0000313" key="5">
    <source>
        <dbReference type="Proteomes" id="UP000321891"/>
    </source>
</evidence>
<dbReference type="EMBL" id="BAMV01000051">
    <property type="protein sequence ID" value="GAN61660.1"/>
    <property type="molecule type" value="Genomic_DNA"/>
</dbReference>
<dbReference type="Proteomes" id="UP000032671">
    <property type="component" value="Unassembled WGS sequence"/>
</dbReference>
<accession>A0A0D6N7I9</accession>
<dbReference type="InterPro" id="IPR028992">
    <property type="entry name" value="Hedgehog/Intein_dom"/>
</dbReference>
<evidence type="ECO:0000259" key="1">
    <source>
        <dbReference type="Pfam" id="PF13403"/>
    </source>
</evidence>
<evidence type="ECO:0000313" key="3">
    <source>
        <dbReference type="EMBL" id="GEL59868.1"/>
    </source>
</evidence>
<dbReference type="STRING" id="1231339.Abci_053_014"/>
<evidence type="ECO:0000313" key="4">
    <source>
        <dbReference type="Proteomes" id="UP000032671"/>
    </source>
</evidence>
<keyword evidence="5" id="KW-1185">Reference proteome</keyword>
<dbReference type="Proteomes" id="UP000321891">
    <property type="component" value="Unassembled WGS sequence"/>
</dbReference>
<dbReference type="Pfam" id="PF13403">
    <property type="entry name" value="Hint_2"/>
    <property type="match status" value="1"/>
</dbReference>
<proteinExistence type="predicted"/>
<dbReference type="SUPFAM" id="SSF51294">
    <property type="entry name" value="Hedgehog/intein (Hint) domain"/>
    <property type="match status" value="1"/>
</dbReference>
<reference evidence="2 4" key="1">
    <citation type="submission" date="2012-11" db="EMBL/GenBank/DDBJ databases">
        <title>Whole genome sequence of Acetobacter cibinongensis 4H-1.</title>
        <authorList>
            <person name="Azuma Y."/>
            <person name="Higashiura N."/>
            <person name="Hirakawa H."/>
            <person name="Matsushita K."/>
        </authorList>
    </citation>
    <scope>NUCLEOTIDE SEQUENCE [LARGE SCALE GENOMIC DNA]</scope>
    <source>
        <strain evidence="2 4">4H-1</strain>
    </source>
</reference>
<sequence>MTCLLLWWWLNSLKRPATKPASPKPNPCYLAGTQISTPSGLKNVENLAFNDDVIIYENGSYTHRRLSWVGRFHINVDTSLPDDLAGYPVRVVKNALADGIPSNDLLITAEHCLFFDGKFIPVRMLVNGRSIFYDKTFTSYDYYHLETTQHSVLVANNTLSESYLNTGGHTDFLQDKNVFYINRRLKTWEGDAAAPLATSLDIVEPLYRSLEHRAEELQIGVKPEPLDLIHDANIQLTTGDGKTIKPIRHTGNRVMFMVPGSLETVLISSHTSRPCDTVGPFVDDRRELGVLVGEITLLENKENILLAEHFQAEELQGWSVLEHSEMRWTTGAAVLHLGKRARHHLGLLVITVRAGGPYLRRNQHAETLSAQYKS</sequence>
<dbReference type="AlphaFoldDB" id="A0A0D6N7I9"/>
<dbReference type="EMBL" id="BJVU01000015">
    <property type="protein sequence ID" value="GEL59868.1"/>
    <property type="molecule type" value="Genomic_DNA"/>
</dbReference>
<organism evidence="2 4">
    <name type="scientific">Acetobacter cibinongensis</name>
    <dbReference type="NCBI Taxonomy" id="146475"/>
    <lineage>
        <taxon>Bacteria</taxon>
        <taxon>Pseudomonadati</taxon>
        <taxon>Pseudomonadota</taxon>
        <taxon>Alphaproteobacteria</taxon>
        <taxon>Acetobacterales</taxon>
        <taxon>Acetobacteraceae</taxon>
        <taxon>Acetobacter</taxon>
    </lineage>
</organism>
<dbReference type="RefSeq" id="WP_158319800.1">
    <property type="nucleotide sequence ID" value="NZ_BAMV01000051.1"/>
</dbReference>
<dbReference type="InterPro" id="IPR036844">
    <property type="entry name" value="Hint_dom_sf"/>
</dbReference>
<evidence type="ECO:0000313" key="2">
    <source>
        <dbReference type="EMBL" id="GAN61660.1"/>
    </source>
</evidence>
<feature type="domain" description="Hedgehog/Intein (Hint)" evidence="1">
    <location>
        <begin position="27"/>
        <end position="166"/>
    </location>
</feature>
<accession>A0A6N3SUC1</accession>
<gene>
    <name evidence="2" type="ORF">Abci_053_014</name>
    <name evidence="3" type="ORF">ACI01nite_24700</name>
</gene>
<comment type="caution">
    <text evidence="2">The sequence shown here is derived from an EMBL/GenBank/DDBJ whole genome shotgun (WGS) entry which is preliminary data.</text>
</comment>
<name>A0A0D6N7I9_9PROT</name>
<reference evidence="3 5" key="2">
    <citation type="submission" date="2019-07" db="EMBL/GenBank/DDBJ databases">
        <title>Whole genome shotgun sequence of Acetobacter cibinongensis NBRC 16605.</title>
        <authorList>
            <person name="Hosoyama A."/>
            <person name="Uohara A."/>
            <person name="Ohji S."/>
            <person name="Ichikawa N."/>
        </authorList>
    </citation>
    <scope>NUCLEOTIDE SEQUENCE [LARGE SCALE GENOMIC DNA]</scope>
    <source>
        <strain evidence="3 5">NBRC 16605</strain>
    </source>
</reference>
<dbReference type="Gene3D" id="2.170.16.10">
    <property type="entry name" value="Hedgehog/Intein (Hint) domain"/>
    <property type="match status" value="1"/>
</dbReference>